<reference evidence="1 2" key="1">
    <citation type="submission" date="2023-07" db="EMBL/GenBank/DDBJ databases">
        <title>Genomic Encyclopedia of Type Strains, Phase IV (KMG-IV): sequencing the most valuable type-strain genomes for metagenomic binning, comparative biology and taxonomic classification.</title>
        <authorList>
            <person name="Goeker M."/>
        </authorList>
    </citation>
    <scope>NUCLEOTIDE SEQUENCE [LARGE SCALE GENOMIC DNA]</scope>
    <source>
        <strain evidence="1 2">DSM 46876</strain>
    </source>
</reference>
<dbReference type="RefSeq" id="WP_307252442.1">
    <property type="nucleotide sequence ID" value="NZ_JAUSUV010000006.1"/>
</dbReference>
<sequence>MSGRKSKSKGYRTEKNFAELIQGQRVIMSGALKNWGYELSGDVEDKHGDKWEIKS</sequence>
<dbReference type="EMBL" id="JAUSUV010000006">
    <property type="protein sequence ID" value="MDQ0417401.1"/>
    <property type="molecule type" value="Genomic_DNA"/>
</dbReference>
<organism evidence="1 2">
    <name type="scientific">Croceifilum oryzae</name>
    <dbReference type="NCBI Taxonomy" id="1553429"/>
    <lineage>
        <taxon>Bacteria</taxon>
        <taxon>Bacillati</taxon>
        <taxon>Bacillota</taxon>
        <taxon>Bacilli</taxon>
        <taxon>Bacillales</taxon>
        <taxon>Thermoactinomycetaceae</taxon>
        <taxon>Croceifilum</taxon>
    </lineage>
</organism>
<gene>
    <name evidence="1" type="ORF">J2Z48_001574</name>
</gene>
<evidence type="ECO:0000313" key="2">
    <source>
        <dbReference type="Proteomes" id="UP001238450"/>
    </source>
</evidence>
<protein>
    <submittedName>
        <fullName evidence="1">Uncharacterized protein</fullName>
    </submittedName>
</protein>
<proteinExistence type="predicted"/>
<accession>A0AAJ1WTV9</accession>
<dbReference type="Proteomes" id="UP001238450">
    <property type="component" value="Unassembled WGS sequence"/>
</dbReference>
<keyword evidence="2" id="KW-1185">Reference proteome</keyword>
<evidence type="ECO:0000313" key="1">
    <source>
        <dbReference type="EMBL" id="MDQ0417401.1"/>
    </source>
</evidence>
<comment type="caution">
    <text evidence="1">The sequence shown here is derived from an EMBL/GenBank/DDBJ whole genome shotgun (WGS) entry which is preliminary data.</text>
</comment>
<dbReference type="AlphaFoldDB" id="A0AAJ1WTV9"/>
<name>A0AAJ1WTV9_9BACL</name>